<dbReference type="SUPFAM" id="SSF57667">
    <property type="entry name" value="beta-beta-alpha zinc fingers"/>
    <property type="match status" value="2"/>
</dbReference>
<evidence type="ECO:0000256" key="2">
    <source>
        <dbReference type="ARBA" id="ARBA00022491"/>
    </source>
</evidence>
<name>A0A4X2L7B1_VOMUR</name>
<reference evidence="15" key="1">
    <citation type="submission" date="2018-12" db="EMBL/GenBank/DDBJ databases">
        <authorList>
            <person name="Yazar S."/>
        </authorList>
    </citation>
    <scope>NUCLEOTIDE SEQUENCE [LARGE SCALE GENOMIC DNA]</scope>
</reference>
<accession>A0A4X2L7B1</accession>
<keyword evidence="5 11" id="KW-0863">Zinc-finger</keyword>
<evidence type="ECO:0000256" key="6">
    <source>
        <dbReference type="ARBA" id="ARBA00022833"/>
    </source>
</evidence>
<keyword evidence="10" id="KW-0539">Nucleus</keyword>
<dbReference type="GO" id="GO:0008270">
    <property type="term" value="F:zinc ion binding"/>
    <property type="evidence" value="ECO:0007669"/>
    <property type="project" value="UniProtKB-KW"/>
</dbReference>
<evidence type="ECO:0000256" key="9">
    <source>
        <dbReference type="ARBA" id="ARBA00023163"/>
    </source>
</evidence>
<evidence type="ECO:0000256" key="4">
    <source>
        <dbReference type="ARBA" id="ARBA00022737"/>
    </source>
</evidence>
<evidence type="ECO:0000256" key="3">
    <source>
        <dbReference type="ARBA" id="ARBA00022723"/>
    </source>
</evidence>
<evidence type="ECO:0000256" key="1">
    <source>
        <dbReference type="ARBA" id="ARBA00004123"/>
    </source>
</evidence>
<dbReference type="OrthoDB" id="4748970at2759"/>
<feature type="region of interest" description="Disordered" evidence="12">
    <location>
        <begin position="1"/>
        <end position="31"/>
    </location>
</feature>
<evidence type="ECO:0000256" key="11">
    <source>
        <dbReference type="PROSITE-ProRule" id="PRU00042"/>
    </source>
</evidence>
<reference evidence="14" key="2">
    <citation type="submission" date="2025-08" db="UniProtKB">
        <authorList>
            <consortium name="Ensembl"/>
        </authorList>
    </citation>
    <scope>IDENTIFICATION</scope>
</reference>
<dbReference type="GeneTree" id="ENSGT00940000161062"/>
<dbReference type="RefSeq" id="XP_027692590.1">
    <property type="nucleotide sequence ID" value="XM_027836789.1"/>
</dbReference>
<evidence type="ECO:0000256" key="10">
    <source>
        <dbReference type="ARBA" id="ARBA00023242"/>
    </source>
</evidence>
<sequence>MTSSSLLELSSIETPTLLSEIKTEPPEELLAPECSVPQAEPVDLSLHKPKASPPHTAPLLPSAMLVAPSVQPPVVSVSPSPSTSAIPAVLSPGSILASTQGSSGQQILHLIHAIPSVNLPSKMGSLQTIPVVVQSLPVVYTTMAADSVTAAITVPLIGGDGKNAGSVKLDPSSMSPVEVQSDSEDSVGETVSVSAAFQELQRESVGAPLHHTESPDLKKRRVHQCDFAGCNKVYTKSSHLKAHRRIHTGEKPYKCTWEGCTWKFARSDELTRHFRKHTGIKPFHCSDCDRSFSRSDHLALHRRRHIMISCPASDQCLEKLASSLGSFSKTEPQQWNADDQLAATSGYLLLPTYLPMDSDAE</sequence>
<keyword evidence="6" id="KW-0862">Zinc</keyword>
<keyword evidence="7" id="KW-0805">Transcription regulation</keyword>
<dbReference type="GO" id="GO:0001227">
    <property type="term" value="F:DNA-binding transcription repressor activity, RNA polymerase II-specific"/>
    <property type="evidence" value="ECO:0007669"/>
    <property type="project" value="Ensembl"/>
</dbReference>
<dbReference type="PROSITE" id="PS00028">
    <property type="entry name" value="ZINC_FINGER_C2H2_1"/>
    <property type="match status" value="3"/>
</dbReference>
<dbReference type="PROSITE" id="PS50157">
    <property type="entry name" value="ZINC_FINGER_C2H2_2"/>
    <property type="match status" value="3"/>
</dbReference>
<dbReference type="GO" id="GO:0016235">
    <property type="term" value="C:aggresome"/>
    <property type="evidence" value="ECO:0007669"/>
    <property type="project" value="Ensembl"/>
</dbReference>
<dbReference type="STRING" id="29139.ENSVURP00010016957"/>
<evidence type="ECO:0000256" key="5">
    <source>
        <dbReference type="ARBA" id="ARBA00022771"/>
    </source>
</evidence>
<dbReference type="Pfam" id="PF00096">
    <property type="entry name" value="zf-C2H2"/>
    <property type="match status" value="3"/>
</dbReference>
<dbReference type="Gene3D" id="3.30.160.60">
    <property type="entry name" value="Classic Zinc Finger"/>
    <property type="match status" value="3"/>
</dbReference>
<feature type="domain" description="C2H2-type" evidence="13">
    <location>
        <begin position="283"/>
        <end position="305"/>
    </location>
</feature>
<dbReference type="Proteomes" id="UP000314987">
    <property type="component" value="Unassembled WGS sequence"/>
</dbReference>
<dbReference type="Ensembl" id="ENSVURT00010019279.1">
    <property type="protein sequence ID" value="ENSVURP00010016957.1"/>
    <property type="gene ID" value="ENSVURG00010012981.1"/>
</dbReference>
<evidence type="ECO:0000259" key="13">
    <source>
        <dbReference type="PROSITE" id="PS50157"/>
    </source>
</evidence>
<dbReference type="SMART" id="SM00355">
    <property type="entry name" value="ZnF_C2H2"/>
    <property type="match status" value="3"/>
</dbReference>
<protein>
    <submittedName>
        <fullName evidence="14">KLF transcription factor 8</fullName>
    </submittedName>
</protein>
<dbReference type="FunFam" id="3.30.160.60:FF:000018">
    <property type="entry name" value="Krueppel-like factor 15"/>
    <property type="match status" value="1"/>
</dbReference>
<dbReference type="InterPro" id="IPR013087">
    <property type="entry name" value="Znf_C2H2_type"/>
</dbReference>
<keyword evidence="9" id="KW-0804">Transcription</keyword>
<dbReference type="GO" id="GO:0005829">
    <property type="term" value="C:cytosol"/>
    <property type="evidence" value="ECO:0007669"/>
    <property type="project" value="Ensembl"/>
</dbReference>
<reference evidence="14" key="3">
    <citation type="submission" date="2025-09" db="UniProtKB">
        <authorList>
            <consortium name="Ensembl"/>
        </authorList>
    </citation>
    <scope>IDENTIFICATION</scope>
</reference>
<gene>
    <name evidence="14" type="primary">KLF8</name>
</gene>
<dbReference type="PANTHER" id="PTHR23235:SF46">
    <property type="entry name" value="KRUEPPEL-LIKE FACTOR 8"/>
    <property type="match status" value="1"/>
</dbReference>
<keyword evidence="2" id="KW-0678">Repressor</keyword>
<dbReference type="GeneID" id="114023987"/>
<evidence type="ECO:0000256" key="8">
    <source>
        <dbReference type="ARBA" id="ARBA00023125"/>
    </source>
</evidence>
<keyword evidence="3" id="KW-0479">Metal-binding</keyword>
<keyword evidence="15" id="KW-1185">Reference proteome</keyword>
<dbReference type="FunFam" id="3.30.160.60:FF:000021">
    <property type="entry name" value="Basic krueppel-like factor 3"/>
    <property type="match status" value="1"/>
</dbReference>
<keyword evidence="8" id="KW-0238">DNA-binding</keyword>
<feature type="domain" description="C2H2-type" evidence="13">
    <location>
        <begin position="223"/>
        <end position="252"/>
    </location>
</feature>
<evidence type="ECO:0000256" key="7">
    <source>
        <dbReference type="ARBA" id="ARBA00023015"/>
    </source>
</evidence>
<organism evidence="14 15">
    <name type="scientific">Vombatus ursinus</name>
    <name type="common">Common wombat</name>
    <dbReference type="NCBI Taxonomy" id="29139"/>
    <lineage>
        <taxon>Eukaryota</taxon>
        <taxon>Metazoa</taxon>
        <taxon>Chordata</taxon>
        <taxon>Craniata</taxon>
        <taxon>Vertebrata</taxon>
        <taxon>Euteleostomi</taxon>
        <taxon>Mammalia</taxon>
        <taxon>Metatheria</taxon>
        <taxon>Diprotodontia</taxon>
        <taxon>Vombatidae</taxon>
        <taxon>Vombatus</taxon>
    </lineage>
</organism>
<dbReference type="InterPro" id="IPR036236">
    <property type="entry name" value="Znf_C2H2_sf"/>
</dbReference>
<evidence type="ECO:0000313" key="15">
    <source>
        <dbReference type="Proteomes" id="UP000314987"/>
    </source>
</evidence>
<feature type="domain" description="C2H2-type" evidence="13">
    <location>
        <begin position="253"/>
        <end position="282"/>
    </location>
</feature>
<dbReference type="GO" id="GO:0005654">
    <property type="term" value="C:nucleoplasm"/>
    <property type="evidence" value="ECO:0007669"/>
    <property type="project" value="Ensembl"/>
</dbReference>
<keyword evidence="4" id="KW-0677">Repeat</keyword>
<feature type="compositionally biased region" description="Low complexity" evidence="12">
    <location>
        <begin position="1"/>
        <end position="20"/>
    </location>
</feature>
<dbReference type="GO" id="GO:0000978">
    <property type="term" value="F:RNA polymerase II cis-regulatory region sequence-specific DNA binding"/>
    <property type="evidence" value="ECO:0007669"/>
    <property type="project" value="Ensembl"/>
</dbReference>
<evidence type="ECO:0000256" key="12">
    <source>
        <dbReference type="SAM" id="MobiDB-lite"/>
    </source>
</evidence>
<dbReference type="RefSeq" id="XP_027692591.1">
    <property type="nucleotide sequence ID" value="XM_027836790.1"/>
</dbReference>
<evidence type="ECO:0000313" key="14">
    <source>
        <dbReference type="Ensembl" id="ENSVURP00010016957.1"/>
    </source>
</evidence>
<dbReference type="PANTHER" id="PTHR23235">
    <property type="entry name" value="KRUEPPEL-LIKE TRANSCRIPTION FACTOR"/>
    <property type="match status" value="1"/>
</dbReference>
<comment type="subcellular location">
    <subcellularLocation>
        <location evidence="1">Nucleus</location>
    </subcellularLocation>
</comment>
<proteinExistence type="predicted"/>
<dbReference type="CTD" id="11279"/>
<dbReference type="OMA" id="KMTSPPF"/>
<dbReference type="AlphaFoldDB" id="A0A4X2L7B1"/>
<dbReference type="FunFam" id="3.30.160.60:FF:000563">
    <property type="entry name" value="Krueppel-like factor 8"/>
    <property type="match status" value="1"/>
</dbReference>